<evidence type="ECO:0000313" key="1">
    <source>
        <dbReference type="EMBL" id="MBB4038361.1"/>
    </source>
</evidence>
<accession>A0A840CTM3</accession>
<proteinExistence type="predicted"/>
<protein>
    <submittedName>
        <fullName evidence="1">Uncharacterized protein</fullName>
    </submittedName>
</protein>
<sequence>MKVKFVLNSDKDLLYSRGIHLNYNDTYVVYGLDIKSSSNINYILIDDSGSIIPKFYSDLYFKVIDRRISKYWNKILSDYYYYSIYIKTAPSLITFKEIVDNRYFFDDLFNGKNETIDIMKKYIYLFNHEYPNPDIENANIIENNWVMCNYCGEIWKDTPEMGIIKCPKCFNDNNNPLWEGLPLEPSFPDSAIF</sequence>
<keyword evidence="2" id="KW-1185">Reference proteome</keyword>
<dbReference type="AlphaFoldDB" id="A0A840CTM3"/>
<evidence type="ECO:0000313" key="2">
    <source>
        <dbReference type="Proteomes" id="UP000555103"/>
    </source>
</evidence>
<dbReference type="EMBL" id="JACIEP010000037">
    <property type="protein sequence ID" value="MBB4038361.1"/>
    <property type="molecule type" value="Genomic_DNA"/>
</dbReference>
<organism evidence="1 2">
    <name type="scientific">Dysgonomonas hofstadii</name>
    <dbReference type="NCBI Taxonomy" id="637886"/>
    <lineage>
        <taxon>Bacteria</taxon>
        <taxon>Pseudomonadati</taxon>
        <taxon>Bacteroidota</taxon>
        <taxon>Bacteroidia</taxon>
        <taxon>Bacteroidales</taxon>
        <taxon>Dysgonomonadaceae</taxon>
        <taxon>Dysgonomonas</taxon>
    </lineage>
</organism>
<gene>
    <name evidence="1" type="ORF">GGR21_004300</name>
</gene>
<comment type="caution">
    <text evidence="1">The sequence shown here is derived from an EMBL/GenBank/DDBJ whole genome shotgun (WGS) entry which is preliminary data.</text>
</comment>
<dbReference type="RefSeq" id="WP_183309141.1">
    <property type="nucleotide sequence ID" value="NZ_JACIEP010000037.1"/>
</dbReference>
<reference evidence="1 2" key="1">
    <citation type="submission" date="2020-08" db="EMBL/GenBank/DDBJ databases">
        <title>Genomic Encyclopedia of Type Strains, Phase IV (KMG-IV): sequencing the most valuable type-strain genomes for metagenomic binning, comparative biology and taxonomic classification.</title>
        <authorList>
            <person name="Goeker M."/>
        </authorList>
    </citation>
    <scope>NUCLEOTIDE SEQUENCE [LARGE SCALE GENOMIC DNA]</scope>
    <source>
        <strain evidence="1 2">DSM 104969</strain>
    </source>
</reference>
<name>A0A840CTM3_9BACT</name>
<dbReference type="Proteomes" id="UP000555103">
    <property type="component" value="Unassembled WGS sequence"/>
</dbReference>